<proteinExistence type="predicted"/>
<evidence type="ECO:0000313" key="4">
    <source>
        <dbReference type="Proteomes" id="UP001148312"/>
    </source>
</evidence>
<dbReference type="GeneID" id="81622773"/>
<feature type="compositionally biased region" description="Polar residues" evidence="1">
    <location>
        <begin position="99"/>
        <end position="122"/>
    </location>
</feature>
<dbReference type="AlphaFoldDB" id="A0A9X0BZB7"/>
<feature type="compositionally biased region" description="Polar residues" evidence="1">
    <location>
        <begin position="63"/>
        <end position="91"/>
    </location>
</feature>
<evidence type="ECO:0000256" key="1">
    <source>
        <dbReference type="SAM" id="MobiDB-lite"/>
    </source>
</evidence>
<evidence type="ECO:0000313" key="3">
    <source>
        <dbReference type="EMBL" id="KAJ5491354.1"/>
    </source>
</evidence>
<dbReference type="EMBL" id="JAPWDQ010000003">
    <property type="protein sequence ID" value="KAJ5491354.1"/>
    <property type="molecule type" value="Genomic_DNA"/>
</dbReference>
<organism evidence="3 4">
    <name type="scientific">Penicillium diatomitis</name>
    <dbReference type="NCBI Taxonomy" id="2819901"/>
    <lineage>
        <taxon>Eukaryota</taxon>
        <taxon>Fungi</taxon>
        <taxon>Dikarya</taxon>
        <taxon>Ascomycota</taxon>
        <taxon>Pezizomycotina</taxon>
        <taxon>Eurotiomycetes</taxon>
        <taxon>Eurotiomycetidae</taxon>
        <taxon>Eurotiales</taxon>
        <taxon>Aspergillaceae</taxon>
        <taxon>Penicillium</taxon>
    </lineage>
</organism>
<feature type="compositionally biased region" description="Low complexity" evidence="1">
    <location>
        <begin position="42"/>
        <end position="59"/>
    </location>
</feature>
<feature type="domain" description="VWFA" evidence="2">
    <location>
        <begin position="134"/>
        <end position="309"/>
    </location>
</feature>
<dbReference type="Gene3D" id="3.40.50.410">
    <property type="entry name" value="von Willebrand factor, type A domain"/>
    <property type="match status" value="1"/>
</dbReference>
<reference evidence="3" key="1">
    <citation type="submission" date="2022-12" db="EMBL/GenBank/DDBJ databases">
        <authorList>
            <person name="Petersen C."/>
        </authorList>
    </citation>
    <scope>NUCLEOTIDE SEQUENCE</scope>
    <source>
        <strain evidence="3">IBT 30728</strain>
    </source>
</reference>
<gene>
    <name evidence="3" type="ORF">N7539_002921</name>
</gene>
<dbReference type="InterPro" id="IPR002035">
    <property type="entry name" value="VWF_A"/>
</dbReference>
<dbReference type="InterPro" id="IPR036465">
    <property type="entry name" value="vWFA_dom_sf"/>
</dbReference>
<feature type="region of interest" description="Disordered" evidence="1">
    <location>
        <begin position="1"/>
        <end position="123"/>
    </location>
</feature>
<keyword evidence="4" id="KW-1185">Reference proteome</keyword>
<protein>
    <recommendedName>
        <fullName evidence="2">VWFA domain-containing protein</fullName>
    </recommendedName>
</protein>
<dbReference type="Proteomes" id="UP001148312">
    <property type="component" value="Unassembled WGS sequence"/>
</dbReference>
<dbReference type="SUPFAM" id="SSF53300">
    <property type="entry name" value="vWA-like"/>
    <property type="match status" value="1"/>
</dbReference>
<dbReference type="PANTHER" id="PTHR34706:SF1">
    <property type="entry name" value="VWFA DOMAIN-CONTAINING PROTEIN"/>
    <property type="match status" value="1"/>
</dbReference>
<comment type="caution">
    <text evidence="3">The sequence shown here is derived from an EMBL/GenBank/DDBJ whole genome shotgun (WGS) entry which is preliminary data.</text>
</comment>
<dbReference type="SMART" id="SM00327">
    <property type="entry name" value="VWA"/>
    <property type="match status" value="1"/>
</dbReference>
<sequence length="361" mass="39461">MDSSTSKYGLLTPPRMWSSYPARARQPEGQRRVGSQLESTRANSSSTAAAAAAAASAAAPSVTPGSGRSPRTSIFSFGRSKPTTPRPNDSASWEPPSYEESQQSARAPPHSNTSAQSSTGSPNDDRFAFLADFDTIFLVDDSASMSGTRWKEAEKAISAIAPICTQHDADGIDIYFLNHRNHTNESSAGAYTHVTSASDVRTIFRSVRPGGSTPLGHRLHQILYPYLWRVQAMQTSPATNGGQIDPATYVKPVNIIAITDGEFTDDAESIIIRVAQTLDHVGCLPWQVGIQFFQIGEDERLRQYLQELDDELGNRSRNGKMRDIVDTVPWRGRSGQRLDAEGILKCVLGAVNKKYDRRSVQ</sequence>
<dbReference type="PROSITE" id="PS50234">
    <property type="entry name" value="VWFA"/>
    <property type="match status" value="1"/>
</dbReference>
<name>A0A9X0BZB7_9EURO</name>
<dbReference type="PANTHER" id="PTHR34706">
    <property type="entry name" value="SLR1338 PROTEIN"/>
    <property type="match status" value="1"/>
</dbReference>
<accession>A0A9X0BZB7</accession>
<reference evidence="3" key="2">
    <citation type="journal article" date="2023" name="IMA Fungus">
        <title>Comparative genomic study of the Penicillium genus elucidates a diverse pangenome and 15 lateral gene transfer events.</title>
        <authorList>
            <person name="Petersen C."/>
            <person name="Sorensen T."/>
            <person name="Nielsen M.R."/>
            <person name="Sondergaard T.E."/>
            <person name="Sorensen J.L."/>
            <person name="Fitzpatrick D.A."/>
            <person name="Frisvad J.C."/>
            <person name="Nielsen K.L."/>
        </authorList>
    </citation>
    <scope>NUCLEOTIDE SEQUENCE</scope>
    <source>
        <strain evidence="3">IBT 30728</strain>
    </source>
</reference>
<dbReference type="RefSeq" id="XP_056792483.1">
    <property type="nucleotide sequence ID" value="XM_056932524.1"/>
</dbReference>
<evidence type="ECO:0000259" key="2">
    <source>
        <dbReference type="PROSITE" id="PS50234"/>
    </source>
</evidence>